<reference evidence="3 4" key="1">
    <citation type="submission" date="2015-01" db="EMBL/GenBank/DDBJ databases">
        <title>Evolution of Trichinella species and genotypes.</title>
        <authorList>
            <person name="Korhonen P.K."/>
            <person name="Edoardo P."/>
            <person name="Giuseppe L.R."/>
            <person name="Gasser R.B."/>
        </authorList>
    </citation>
    <scope>NUCLEOTIDE SEQUENCE [LARGE SCALE GENOMIC DNA]</scope>
    <source>
        <strain evidence="2">ISS176</strain>
        <strain evidence="1">ISS588</strain>
    </source>
</reference>
<comment type="caution">
    <text evidence="2">The sequence shown here is derived from an EMBL/GenBank/DDBJ whole genome shotgun (WGS) entry which is preliminary data.</text>
</comment>
<evidence type="ECO:0000313" key="4">
    <source>
        <dbReference type="Proteomes" id="UP000054826"/>
    </source>
</evidence>
<evidence type="ECO:0000313" key="3">
    <source>
        <dbReference type="Proteomes" id="UP000054805"/>
    </source>
</evidence>
<gene>
    <name evidence="1" type="ORF">T4B_6373</name>
    <name evidence="2" type="ORF">T4C_7590</name>
</gene>
<accession>A0A0V1JNB5</accession>
<dbReference type="EMBL" id="JYDS01000208">
    <property type="protein sequence ID" value="KRZ21379.1"/>
    <property type="molecule type" value="Genomic_DNA"/>
</dbReference>
<proteinExistence type="predicted"/>
<dbReference type="EMBL" id="JYDV01000074">
    <property type="protein sequence ID" value="KRZ36399.1"/>
    <property type="molecule type" value="Genomic_DNA"/>
</dbReference>
<dbReference type="Proteomes" id="UP000054805">
    <property type="component" value="Unassembled WGS sequence"/>
</dbReference>
<protein>
    <submittedName>
        <fullName evidence="2">Uncharacterized protein</fullName>
    </submittedName>
</protein>
<dbReference type="AlphaFoldDB" id="A0A0V1JNB5"/>
<dbReference type="Proteomes" id="UP000054826">
    <property type="component" value="Unassembled WGS sequence"/>
</dbReference>
<keyword evidence="3" id="KW-1185">Reference proteome</keyword>
<evidence type="ECO:0000313" key="2">
    <source>
        <dbReference type="EMBL" id="KRZ36399.1"/>
    </source>
</evidence>
<sequence length="73" mass="8482">MHDVPDELFQFKSQRLYIMHENRESISAKNSSREASSGVVIGSSIVDRFDEINQPLNFFFRVFTADCQFYASK</sequence>
<organism evidence="2 4">
    <name type="scientific">Trichinella pseudospiralis</name>
    <name type="common">Parasitic roundworm</name>
    <dbReference type="NCBI Taxonomy" id="6337"/>
    <lineage>
        <taxon>Eukaryota</taxon>
        <taxon>Metazoa</taxon>
        <taxon>Ecdysozoa</taxon>
        <taxon>Nematoda</taxon>
        <taxon>Enoplea</taxon>
        <taxon>Dorylaimia</taxon>
        <taxon>Trichinellida</taxon>
        <taxon>Trichinellidae</taxon>
        <taxon>Trichinella</taxon>
    </lineage>
</organism>
<evidence type="ECO:0000313" key="1">
    <source>
        <dbReference type="EMBL" id="KRZ21379.1"/>
    </source>
</evidence>
<name>A0A0V1JNB5_TRIPS</name>